<dbReference type="KEGG" id="mpsy:CEK71_00790"/>
<evidence type="ECO:0000313" key="1">
    <source>
        <dbReference type="EMBL" id="ASF44715.1"/>
    </source>
</evidence>
<reference evidence="1 2" key="1">
    <citation type="submission" date="2017-06" db="EMBL/GenBank/DDBJ databases">
        <title>Genome Sequencing of the methanotroph Methylovulum psychrotolerants str. HV10-M2 isolated from a high-altitude environment.</title>
        <authorList>
            <person name="Mateos-Rivera A."/>
        </authorList>
    </citation>
    <scope>NUCLEOTIDE SEQUENCE [LARGE SCALE GENOMIC DNA]</scope>
    <source>
        <strain evidence="1 2">HV10_M2</strain>
    </source>
</reference>
<name>A0A1Z4BTT5_9GAMM</name>
<dbReference type="Proteomes" id="UP000197019">
    <property type="component" value="Chromosome"/>
</dbReference>
<evidence type="ECO:0000313" key="2">
    <source>
        <dbReference type="Proteomes" id="UP000197019"/>
    </source>
</evidence>
<keyword evidence="2" id="KW-1185">Reference proteome</keyword>
<gene>
    <name evidence="1" type="ORF">CEK71_00790</name>
</gene>
<protein>
    <recommendedName>
        <fullName evidence="3">RloB domain-containing protein</fullName>
    </recommendedName>
</protein>
<proteinExistence type="predicted"/>
<dbReference type="InterPro" id="IPR025591">
    <property type="entry name" value="RloB"/>
</dbReference>
<dbReference type="RefSeq" id="WP_088617598.1">
    <property type="nucleotide sequence ID" value="NZ_CP022129.1"/>
</dbReference>
<evidence type="ECO:0008006" key="3">
    <source>
        <dbReference type="Google" id="ProtNLM"/>
    </source>
</evidence>
<dbReference type="AlphaFoldDB" id="A0A1Z4BTT5"/>
<organism evidence="1 2">
    <name type="scientific">Methylovulum psychrotolerans</name>
    <dbReference type="NCBI Taxonomy" id="1704499"/>
    <lineage>
        <taxon>Bacteria</taxon>
        <taxon>Pseudomonadati</taxon>
        <taxon>Pseudomonadota</taxon>
        <taxon>Gammaproteobacteria</taxon>
        <taxon>Methylococcales</taxon>
        <taxon>Methylococcaceae</taxon>
        <taxon>Methylovulum</taxon>
    </lineage>
</organism>
<sequence>MARKIPSSRSTSRKPANKSPKFLIIAVCEGKNTEPAYLKSFARHYGNGLVEVETVAPAGAPLTIVQTAVARKKARDGRKKTDSFDKLFEVWAVFDRDEHPNIPQALDMAKANNVQIAISNPCIEIWPLLHFADHQAPIHRHKLQRELAEHMPSYQSDGSKIIDFEAIKDRFTVARTRAERQLAGHEATGDPYGNPSTTLYRLLDKIIQNGIVPSSGDGHKTT</sequence>
<accession>A0A1Z4BTT5</accession>
<dbReference type="EMBL" id="CP022129">
    <property type="protein sequence ID" value="ASF44715.1"/>
    <property type="molecule type" value="Genomic_DNA"/>
</dbReference>
<dbReference type="Pfam" id="PF13707">
    <property type="entry name" value="RloB"/>
    <property type="match status" value="1"/>
</dbReference>